<evidence type="ECO:0000313" key="2">
    <source>
        <dbReference type="EMBL" id="MBX28806.1"/>
    </source>
</evidence>
<reference evidence="2" key="1">
    <citation type="submission" date="2018-02" db="EMBL/GenBank/DDBJ databases">
        <title>Rhizophora mucronata_Transcriptome.</title>
        <authorList>
            <person name="Meera S.P."/>
            <person name="Sreeshan A."/>
            <person name="Augustine A."/>
        </authorList>
    </citation>
    <scope>NUCLEOTIDE SEQUENCE</scope>
    <source>
        <tissue evidence="2">Leaf</tissue>
    </source>
</reference>
<accession>A0A2P2MEW5</accession>
<dbReference type="AlphaFoldDB" id="A0A2P2MEW5"/>
<name>A0A2P2MEW5_RHIMU</name>
<evidence type="ECO:0000256" key="1">
    <source>
        <dbReference type="SAM" id="MobiDB-lite"/>
    </source>
</evidence>
<sequence length="67" mass="7552">MIISGIISHSPGTEQPLSKEHNNVQSNYKTTKLLYRNCCLQVISYVLSTELPRPSNLQSQSEAQPMF</sequence>
<protein>
    <submittedName>
        <fullName evidence="2">Uncharacterized protein MANES_05G042100</fullName>
    </submittedName>
</protein>
<feature type="region of interest" description="Disordered" evidence="1">
    <location>
        <begin position="1"/>
        <end position="21"/>
    </location>
</feature>
<dbReference type="EMBL" id="GGEC01048322">
    <property type="protein sequence ID" value="MBX28806.1"/>
    <property type="molecule type" value="Transcribed_RNA"/>
</dbReference>
<organism evidence="2">
    <name type="scientific">Rhizophora mucronata</name>
    <name type="common">Asiatic mangrove</name>
    <dbReference type="NCBI Taxonomy" id="61149"/>
    <lineage>
        <taxon>Eukaryota</taxon>
        <taxon>Viridiplantae</taxon>
        <taxon>Streptophyta</taxon>
        <taxon>Embryophyta</taxon>
        <taxon>Tracheophyta</taxon>
        <taxon>Spermatophyta</taxon>
        <taxon>Magnoliopsida</taxon>
        <taxon>eudicotyledons</taxon>
        <taxon>Gunneridae</taxon>
        <taxon>Pentapetalae</taxon>
        <taxon>rosids</taxon>
        <taxon>fabids</taxon>
        <taxon>Malpighiales</taxon>
        <taxon>Rhizophoraceae</taxon>
        <taxon>Rhizophora</taxon>
    </lineage>
</organism>
<proteinExistence type="predicted"/>